<dbReference type="Proteomes" id="UP000295129">
    <property type="component" value="Unassembled WGS sequence"/>
</dbReference>
<comment type="caution">
    <text evidence="1">The sequence shown here is derived from an EMBL/GenBank/DDBJ whole genome shotgun (WGS) entry which is preliminary data.</text>
</comment>
<accession>A0A4R6DUJ6</accession>
<evidence type="ECO:0000313" key="1">
    <source>
        <dbReference type="EMBL" id="TDN48880.1"/>
    </source>
</evidence>
<dbReference type="RefSeq" id="WP_281275390.1">
    <property type="nucleotide sequence ID" value="NZ_SNVV01000013.1"/>
</dbReference>
<gene>
    <name evidence="1" type="ORF">C7389_1131</name>
</gene>
<dbReference type="SUPFAM" id="SSF69279">
    <property type="entry name" value="Phage tail proteins"/>
    <property type="match status" value="1"/>
</dbReference>
<dbReference type="AlphaFoldDB" id="A0A4R6DUJ6"/>
<dbReference type="Pfam" id="PF05954">
    <property type="entry name" value="Phage_GPD"/>
    <property type="match status" value="1"/>
</dbReference>
<sequence length="210" mass="23095">MPHQSALRFTVTLGDTAFEVIEFTLDEGLSQGDRLELELASPDPALDFATLLDAPAHFTLWHAGTPLRHLWGQVSTFEQADTGFRRTRYRALVEPRLARLSLCANWRIFQHQTVPAILQRLLAGHGLSAYAQHLTEPHLPREYCVQAGDTDLDFLLRLAAEEGLFHRFDHHADGCTLLHGDSLQGQGGIEGGPVLYNATAGGDPAGPALR</sequence>
<name>A0A4R6DUJ6_9RHOO</name>
<proteinExistence type="predicted"/>
<keyword evidence="2" id="KW-1185">Reference proteome</keyword>
<evidence type="ECO:0000313" key="2">
    <source>
        <dbReference type="Proteomes" id="UP000295129"/>
    </source>
</evidence>
<organism evidence="1 2">
    <name type="scientific">Azoarcus indigens</name>
    <dbReference type="NCBI Taxonomy" id="29545"/>
    <lineage>
        <taxon>Bacteria</taxon>
        <taxon>Pseudomonadati</taxon>
        <taxon>Pseudomonadota</taxon>
        <taxon>Betaproteobacteria</taxon>
        <taxon>Rhodocyclales</taxon>
        <taxon>Zoogloeaceae</taxon>
        <taxon>Azoarcus</taxon>
    </lineage>
</organism>
<dbReference type="Gene3D" id="2.30.110.50">
    <property type="match status" value="1"/>
</dbReference>
<dbReference type="EMBL" id="SNVV01000013">
    <property type="protein sequence ID" value="TDN48880.1"/>
    <property type="molecule type" value="Genomic_DNA"/>
</dbReference>
<reference evidence="1 2" key="1">
    <citation type="submission" date="2019-03" db="EMBL/GenBank/DDBJ databases">
        <title>Genomic Encyclopedia of Type Strains, Phase IV (KMG-IV): sequencing the most valuable type-strain genomes for metagenomic binning, comparative biology and taxonomic classification.</title>
        <authorList>
            <person name="Goeker M."/>
        </authorList>
    </citation>
    <scope>NUCLEOTIDE SEQUENCE [LARGE SCALE GENOMIC DNA]</scope>
    <source>
        <strain evidence="1 2">DSM 12121</strain>
    </source>
</reference>
<feature type="non-terminal residue" evidence="1">
    <location>
        <position position="210"/>
    </location>
</feature>
<protein>
    <submittedName>
        <fullName evidence="1">Rhs element Vgr protein</fullName>
    </submittedName>
</protein>